<keyword evidence="4" id="KW-1185">Reference proteome</keyword>
<dbReference type="InterPro" id="IPR029058">
    <property type="entry name" value="AB_hydrolase_fold"/>
</dbReference>
<dbReference type="InterPro" id="IPR001375">
    <property type="entry name" value="Peptidase_S9_cat"/>
</dbReference>
<dbReference type="Gene3D" id="2.140.10.30">
    <property type="entry name" value="Dipeptidylpeptidase IV, N-terminal domain"/>
    <property type="match status" value="1"/>
</dbReference>
<dbReference type="AlphaFoldDB" id="A0ABD3TLW3"/>
<evidence type="ECO:0000313" key="4">
    <source>
        <dbReference type="Proteomes" id="UP001634393"/>
    </source>
</evidence>
<accession>A0ABD3TLW3</accession>
<dbReference type="PANTHER" id="PTHR11731:SF193">
    <property type="entry name" value="DIPEPTIDYL PEPTIDASE 9"/>
    <property type="match status" value="1"/>
</dbReference>
<gene>
    <name evidence="3" type="ORF">ACJIZ3_022662</name>
</gene>
<organism evidence="3 4">
    <name type="scientific">Penstemon smallii</name>
    <dbReference type="NCBI Taxonomy" id="265156"/>
    <lineage>
        <taxon>Eukaryota</taxon>
        <taxon>Viridiplantae</taxon>
        <taxon>Streptophyta</taxon>
        <taxon>Embryophyta</taxon>
        <taxon>Tracheophyta</taxon>
        <taxon>Spermatophyta</taxon>
        <taxon>Magnoliopsida</taxon>
        <taxon>eudicotyledons</taxon>
        <taxon>Gunneridae</taxon>
        <taxon>Pentapetalae</taxon>
        <taxon>asterids</taxon>
        <taxon>lamiids</taxon>
        <taxon>Lamiales</taxon>
        <taxon>Plantaginaceae</taxon>
        <taxon>Cheloneae</taxon>
        <taxon>Penstemon</taxon>
    </lineage>
</organism>
<dbReference type="Proteomes" id="UP001634393">
    <property type="component" value="Unassembled WGS sequence"/>
</dbReference>
<evidence type="ECO:0000313" key="3">
    <source>
        <dbReference type="EMBL" id="KAL3838071.1"/>
    </source>
</evidence>
<dbReference type="SUPFAM" id="SSF53474">
    <property type="entry name" value="alpha/beta-Hydrolases"/>
    <property type="match status" value="1"/>
</dbReference>
<protein>
    <submittedName>
        <fullName evidence="3">Uncharacterized protein</fullName>
    </submittedName>
</protein>
<feature type="domain" description="Peptidase S9 prolyl oligopeptidase catalytic" evidence="1">
    <location>
        <begin position="574"/>
        <end position="772"/>
    </location>
</feature>
<reference evidence="3 4" key="1">
    <citation type="submission" date="2024-12" db="EMBL/GenBank/DDBJ databases">
        <title>The unique morphological basis and parallel evolutionary history of personate flowers in Penstemon.</title>
        <authorList>
            <person name="Depatie T.H."/>
            <person name="Wessinger C.A."/>
        </authorList>
    </citation>
    <scope>NUCLEOTIDE SEQUENCE [LARGE SCALE GENOMIC DNA]</scope>
    <source>
        <strain evidence="3">WTNN_2</strain>
        <tissue evidence="3">Leaf</tissue>
    </source>
</reference>
<sequence>MHSPSKSKKKNLKRSRSLLHEMPATDTTAANALDNCTVFPVEEIVQYPLPGYGVPTLISFSPDDSLIAYLFSPDQSLNRKLFVFDLNNRKHELFFNPLDGGLDESNMSAEEKLRRERLRERGLGVTRYEWVKTSPKRKRVMVPLPAGIYIQDSAAQPELKLSSASCSPVIDPHISPDGTMLAYVRDNELHVLNLLYNMSKQLTLGANNNAITHGLAEYIAQEEMDRKNGYWWSLDSKFIAFTKVDSSKIPLFRIMHQGKDSVGSDAQEDHAYPFAGGSNVKVHLGVVSATGGPVSWMDLLCGEGDHADNDEYLARVNWMHGNILTAQVLSRLHSTLKIVKFDIKTGKRKVILEEENETWVNLHDCFTPLDRVPNKSSGGFIWASERTGFRHLYLYDSDGVCLGPMTQGDWMVEHIAGVNEVSGIVYFTGTLDGPLESHLYCTKLFPDAGHSLQVPFRLTHGKGKHLVILDHQLQSFVDIYDSLGSPPKITVHSLLDGSLITSLYEQPINIPRFKKLQLVPPEIIQVEAKDGTTLYGALYKPDAARFGPPPYKTMIQVYGGPSVQLVSDSWINTVDMRAQYLRSKGILVWKMDNRGTSRRGLKFEGALKYNFGHIDAEDQLAGAEWLIKQGLATPGHIGLYGWSYGGYLSAITLARFPETFKCAVSGAPVTSWDGYDTFYTEKYMGLPYEKESAYMQSSVMSHIDNMKGKLLLVHGMIDENVHFRHTARLVNALVSARKAYELLIFPDERHMPRRLKDRIYMEERIWDFVERSL</sequence>
<dbReference type="Pfam" id="PF00930">
    <property type="entry name" value="DPPIV_N"/>
    <property type="match status" value="1"/>
</dbReference>
<dbReference type="SUPFAM" id="SSF82171">
    <property type="entry name" value="DPP6 N-terminal domain-like"/>
    <property type="match status" value="1"/>
</dbReference>
<comment type="caution">
    <text evidence="3">The sequence shown here is derived from an EMBL/GenBank/DDBJ whole genome shotgun (WGS) entry which is preliminary data.</text>
</comment>
<dbReference type="EMBL" id="JBJXBP010000003">
    <property type="protein sequence ID" value="KAL3838071.1"/>
    <property type="molecule type" value="Genomic_DNA"/>
</dbReference>
<dbReference type="Gene3D" id="3.40.50.1820">
    <property type="entry name" value="alpha/beta hydrolase"/>
    <property type="match status" value="1"/>
</dbReference>
<dbReference type="InterPro" id="IPR050278">
    <property type="entry name" value="Serine_Prot_S9B/DPPIV"/>
</dbReference>
<dbReference type="InterPro" id="IPR002469">
    <property type="entry name" value="Peptidase_S9B_N"/>
</dbReference>
<name>A0ABD3TLW3_9LAMI</name>
<dbReference type="Pfam" id="PF00326">
    <property type="entry name" value="Peptidase_S9"/>
    <property type="match status" value="1"/>
</dbReference>
<dbReference type="PANTHER" id="PTHR11731">
    <property type="entry name" value="PROTEASE FAMILY S9B,C DIPEPTIDYL-PEPTIDASE IV-RELATED"/>
    <property type="match status" value="1"/>
</dbReference>
<proteinExistence type="predicted"/>
<feature type="domain" description="Dipeptidylpeptidase IV N-terminal" evidence="2">
    <location>
        <begin position="138"/>
        <end position="487"/>
    </location>
</feature>
<evidence type="ECO:0000259" key="1">
    <source>
        <dbReference type="Pfam" id="PF00326"/>
    </source>
</evidence>
<evidence type="ECO:0000259" key="2">
    <source>
        <dbReference type="Pfam" id="PF00930"/>
    </source>
</evidence>